<evidence type="ECO:0000256" key="6">
    <source>
        <dbReference type="ARBA" id="ARBA00022737"/>
    </source>
</evidence>
<keyword evidence="4 13" id="KW-0812">Transmembrane</keyword>
<keyword evidence="3" id="KW-0433">Leucine-rich repeat</keyword>
<comment type="subcellular location">
    <subcellularLocation>
        <location evidence="11">Endomembrane system</location>
        <topology evidence="11">Single-pass type I membrane protein</topology>
    </subcellularLocation>
    <subcellularLocation>
        <location evidence="1">Secreted</location>
        <location evidence="1">Cell wall</location>
    </subcellularLocation>
</comment>
<dbReference type="SUPFAM" id="SSF52058">
    <property type="entry name" value="L domain-like"/>
    <property type="match status" value="1"/>
</dbReference>
<sequence length="692" mass="76511">MGGRWNPSGFKFSCFMALIVVLGIRGCWSLNGEGLALLEFRARIDRDPTGVLANWNPNDTDPCMWSGVHCVDGEVQMLDLNRLSLEGTLAPELGKLSNLRSLVLFKNNFSGAIPKELGQLTKLEQLDLRDNNLSGAIPAEIGRMLSLKHLFLCDKKFEGSISLDIRRLSLISKSEFCDNLTAPVAAGVNCVNRKFGQFTYRKNRVHANGDSCCSNIPSSSEAQMVHIAQTVINFARRRLLEQPSNLAAAPASDGSPSEQIIALPTTKSSGAFPAVPNENKKEPSPPSPQPSPADPPLHTNPEPGRQSLKSPTGFVQNPTNGGPSSGGTSGNIWKYFTVITGVAVLLIVAAAVFFMFRSQAVATIGPWKSGLSGQLQKAFITGVPKLNRSELETACEDFSNIIETLDGSTIYKGTLSSGVEIAVASTLIKSSKEWSKNSEMAYRKKIDTLSRVNHKNFVNLIGYCEEDEPFVRMMVFEYAPNGTLFEHLHVREMEHLDWNARMRIIMGTAYCLQYMHHDLNPPVAHSNLNSSNIYLTDDYAAKIAEVIFCSESTSKLKPSGDDEKQNSEWPLLADPETNVYSFGILLLEIISGKLPYSQEQGHLVNWADEYLNDKRSISYMIDPTLKSFKNDELDIICEVIQDCIRPDPRQRPTMKQVIAKLREVIAISPDQATPRLSPLWWAELEILSVEAT</sequence>
<protein>
    <recommendedName>
        <fullName evidence="15">Protein kinase domain-containing protein</fullName>
    </recommendedName>
</protein>
<dbReference type="InterPro" id="IPR013210">
    <property type="entry name" value="LRR_N_plant-typ"/>
</dbReference>
<keyword evidence="2" id="KW-0964">Secreted</keyword>
<feature type="signal peptide" evidence="14">
    <location>
        <begin position="1"/>
        <end position="29"/>
    </location>
</feature>
<feature type="chain" id="PRO_5025518943" description="Protein kinase domain-containing protein" evidence="14">
    <location>
        <begin position="30"/>
        <end position="692"/>
    </location>
</feature>
<accession>A0A6A1VGM2</accession>
<evidence type="ECO:0000256" key="4">
    <source>
        <dbReference type="ARBA" id="ARBA00022692"/>
    </source>
</evidence>
<keyword evidence="5 14" id="KW-0732">Signal</keyword>
<dbReference type="Pfam" id="PF07714">
    <property type="entry name" value="PK_Tyr_Ser-Thr"/>
    <property type="match status" value="1"/>
</dbReference>
<keyword evidence="7 13" id="KW-1133">Transmembrane helix</keyword>
<dbReference type="InterPro" id="IPR032675">
    <property type="entry name" value="LRR_dom_sf"/>
</dbReference>
<keyword evidence="9" id="KW-0675">Receptor</keyword>
<evidence type="ECO:0000256" key="11">
    <source>
        <dbReference type="ARBA" id="ARBA00046288"/>
    </source>
</evidence>
<dbReference type="Gene3D" id="3.80.10.10">
    <property type="entry name" value="Ribonuclease Inhibitor"/>
    <property type="match status" value="1"/>
</dbReference>
<proteinExistence type="inferred from homology"/>
<dbReference type="OrthoDB" id="291737at2759"/>
<evidence type="ECO:0000256" key="2">
    <source>
        <dbReference type="ARBA" id="ARBA00022512"/>
    </source>
</evidence>
<feature type="domain" description="Protein kinase" evidence="15">
    <location>
        <begin position="396"/>
        <end position="665"/>
    </location>
</feature>
<dbReference type="FunFam" id="1.10.510.10:FF:000950">
    <property type="entry name" value="Inactive receptor-like serine/threonine-protein kinase At2g40270"/>
    <property type="match status" value="1"/>
</dbReference>
<dbReference type="InterPro" id="IPR001245">
    <property type="entry name" value="Ser-Thr/Tyr_kinase_cat_dom"/>
</dbReference>
<dbReference type="PANTHER" id="PTHR46084:SF1">
    <property type="entry name" value="PROTEIN MALE DISCOVERER 2"/>
    <property type="match status" value="1"/>
</dbReference>
<dbReference type="GO" id="GO:0005524">
    <property type="term" value="F:ATP binding"/>
    <property type="evidence" value="ECO:0007669"/>
    <property type="project" value="InterPro"/>
</dbReference>
<dbReference type="Gene3D" id="3.30.200.20">
    <property type="entry name" value="Phosphorylase Kinase, domain 1"/>
    <property type="match status" value="1"/>
</dbReference>
<evidence type="ECO:0000256" key="7">
    <source>
        <dbReference type="ARBA" id="ARBA00022989"/>
    </source>
</evidence>
<dbReference type="SUPFAM" id="SSF56112">
    <property type="entry name" value="Protein kinase-like (PK-like)"/>
    <property type="match status" value="1"/>
</dbReference>
<dbReference type="Pfam" id="PF08263">
    <property type="entry name" value="LRRNT_2"/>
    <property type="match status" value="1"/>
</dbReference>
<dbReference type="FunFam" id="3.30.200.20:FF:000489">
    <property type="entry name" value="Inactive receptor-like serine/threonine-protein kinase"/>
    <property type="match status" value="1"/>
</dbReference>
<keyword evidence="8 13" id="KW-0472">Membrane</keyword>
<dbReference type="GO" id="GO:0012505">
    <property type="term" value="C:endomembrane system"/>
    <property type="evidence" value="ECO:0007669"/>
    <property type="project" value="UniProtKB-SubCell"/>
</dbReference>
<evidence type="ECO:0000256" key="10">
    <source>
        <dbReference type="ARBA" id="ARBA00038043"/>
    </source>
</evidence>
<dbReference type="InterPro" id="IPR011009">
    <property type="entry name" value="Kinase-like_dom_sf"/>
</dbReference>
<dbReference type="PROSITE" id="PS50011">
    <property type="entry name" value="PROTEIN_KINASE_DOM"/>
    <property type="match status" value="1"/>
</dbReference>
<dbReference type="PANTHER" id="PTHR46084">
    <property type="entry name" value="PROTEIN MALE DISCOVERER 2"/>
    <property type="match status" value="1"/>
</dbReference>
<evidence type="ECO:0000256" key="5">
    <source>
        <dbReference type="ARBA" id="ARBA00022729"/>
    </source>
</evidence>
<evidence type="ECO:0000256" key="14">
    <source>
        <dbReference type="SAM" id="SignalP"/>
    </source>
</evidence>
<reference evidence="16 17" key="1">
    <citation type="journal article" date="2019" name="Plant Biotechnol. J.">
        <title>The red bayberry genome and genetic basis of sex determination.</title>
        <authorList>
            <person name="Jia H.M."/>
            <person name="Jia H.J."/>
            <person name="Cai Q.L."/>
            <person name="Wang Y."/>
            <person name="Zhao H.B."/>
            <person name="Yang W.F."/>
            <person name="Wang G.Y."/>
            <person name="Li Y.H."/>
            <person name="Zhan D.L."/>
            <person name="Shen Y.T."/>
            <person name="Niu Q.F."/>
            <person name="Chang L."/>
            <person name="Qiu J."/>
            <person name="Zhao L."/>
            <person name="Xie H.B."/>
            <person name="Fu W.Y."/>
            <person name="Jin J."/>
            <person name="Li X.W."/>
            <person name="Jiao Y."/>
            <person name="Zhou C.C."/>
            <person name="Tu T."/>
            <person name="Chai C.Y."/>
            <person name="Gao J.L."/>
            <person name="Fan L.J."/>
            <person name="van de Weg E."/>
            <person name="Wang J.Y."/>
            <person name="Gao Z.S."/>
        </authorList>
    </citation>
    <scope>NUCLEOTIDE SEQUENCE [LARGE SCALE GENOMIC DNA]</scope>
    <source>
        <tissue evidence="16">Leaves</tissue>
    </source>
</reference>
<evidence type="ECO:0000256" key="1">
    <source>
        <dbReference type="ARBA" id="ARBA00004191"/>
    </source>
</evidence>
<feature type="compositionally biased region" description="Polar residues" evidence="12">
    <location>
        <begin position="307"/>
        <end position="316"/>
    </location>
</feature>
<evidence type="ECO:0000256" key="12">
    <source>
        <dbReference type="SAM" id="MobiDB-lite"/>
    </source>
</evidence>
<dbReference type="Proteomes" id="UP000516437">
    <property type="component" value="Chromosome 6"/>
</dbReference>
<keyword evidence="2" id="KW-0134">Cell wall</keyword>
<dbReference type="Gene3D" id="1.10.510.10">
    <property type="entry name" value="Transferase(Phosphotransferase) domain 1"/>
    <property type="match status" value="1"/>
</dbReference>
<feature type="region of interest" description="Disordered" evidence="12">
    <location>
        <begin position="268"/>
        <end position="327"/>
    </location>
</feature>
<gene>
    <name evidence="16" type="ORF">CJ030_MR6G003911</name>
</gene>
<dbReference type="EMBL" id="RXIC02000024">
    <property type="protein sequence ID" value="KAB1210220.1"/>
    <property type="molecule type" value="Genomic_DNA"/>
</dbReference>
<dbReference type="InterPro" id="IPR001611">
    <property type="entry name" value="Leu-rich_rpt"/>
</dbReference>
<dbReference type="Pfam" id="PF00560">
    <property type="entry name" value="LRR_1"/>
    <property type="match status" value="2"/>
</dbReference>
<feature type="transmembrane region" description="Helical" evidence="13">
    <location>
        <begin position="332"/>
        <end position="356"/>
    </location>
</feature>
<organism evidence="16 17">
    <name type="scientific">Morella rubra</name>
    <name type="common">Chinese bayberry</name>
    <dbReference type="NCBI Taxonomy" id="262757"/>
    <lineage>
        <taxon>Eukaryota</taxon>
        <taxon>Viridiplantae</taxon>
        <taxon>Streptophyta</taxon>
        <taxon>Embryophyta</taxon>
        <taxon>Tracheophyta</taxon>
        <taxon>Spermatophyta</taxon>
        <taxon>Magnoliopsida</taxon>
        <taxon>eudicotyledons</taxon>
        <taxon>Gunneridae</taxon>
        <taxon>Pentapetalae</taxon>
        <taxon>rosids</taxon>
        <taxon>fabids</taxon>
        <taxon>Fagales</taxon>
        <taxon>Myricaceae</taxon>
        <taxon>Morella</taxon>
    </lineage>
</organism>
<comment type="similarity">
    <text evidence="10">Belongs to the polygalacturonase-inhibiting protein family.</text>
</comment>
<keyword evidence="6" id="KW-0677">Repeat</keyword>
<evidence type="ECO:0000313" key="17">
    <source>
        <dbReference type="Proteomes" id="UP000516437"/>
    </source>
</evidence>
<dbReference type="AlphaFoldDB" id="A0A6A1VGM2"/>
<evidence type="ECO:0000259" key="15">
    <source>
        <dbReference type="PROSITE" id="PS50011"/>
    </source>
</evidence>
<comment type="caution">
    <text evidence="16">The sequence shown here is derived from an EMBL/GenBank/DDBJ whole genome shotgun (WGS) entry which is preliminary data.</text>
</comment>
<evidence type="ECO:0000256" key="3">
    <source>
        <dbReference type="ARBA" id="ARBA00022614"/>
    </source>
</evidence>
<dbReference type="FunFam" id="3.80.10.10:FF:000400">
    <property type="entry name" value="Nuclear pore complex protein NUP107"/>
    <property type="match status" value="1"/>
</dbReference>
<evidence type="ECO:0000256" key="9">
    <source>
        <dbReference type="ARBA" id="ARBA00023170"/>
    </source>
</evidence>
<keyword evidence="17" id="KW-1185">Reference proteome</keyword>
<dbReference type="GO" id="GO:0004672">
    <property type="term" value="F:protein kinase activity"/>
    <property type="evidence" value="ECO:0007669"/>
    <property type="project" value="InterPro"/>
</dbReference>
<name>A0A6A1VGM2_9ROSI</name>
<evidence type="ECO:0000256" key="8">
    <source>
        <dbReference type="ARBA" id="ARBA00023136"/>
    </source>
</evidence>
<evidence type="ECO:0000256" key="13">
    <source>
        <dbReference type="SAM" id="Phobius"/>
    </source>
</evidence>
<evidence type="ECO:0000313" key="16">
    <source>
        <dbReference type="EMBL" id="KAB1210220.1"/>
    </source>
</evidence>
<feature type="compositionally biased region" description="Pro residues" evidence="12">
    <location>
        <begin position="284"/>
        <end position="295"/>
    </location>
</feature>
<dbReference type="InterPro" id="IPR000719">
    <property type="entry name" value="Prot_kinase_dom"/>
</dbReference>